<reference evidence="1 2" key="1">
    <citation type="submission" date="2019-03" db="EMBL/GenBank/DDBJ databases">
        <title>Above-ground endophytic microbial communities from plants in different locations in the United States.</title>
        <authorList>
            <person name="Frank C."/>
        </authorList>
    </citation>
    <scope>NUCLEOTIDE SEQUENCE [LARGE SCALE GENOMIC DNA]</scope>
    <source>
        <strain evidence="1 2">LP_2_YM</strain>
    </source>
</reference>
<comment type="caution">
    <text evidence="1">The sequence shown here is derived from an EMBL/GenBank/DDBJ whole genome shotgun (WGS) entry which is preliminary data.</text>
</comment>
<proteinExistence type="predicted"/>
<organism evidence="1 2">
    <name type="scientific">Bacillus thuringiensis</name>
    <dbReference type="NCBI Taxonomy" id="1428"/>
    <lineage>
        <taxon>Bacteria</taxon>
        <taxon>Bacillati</taxon>
        <taxon>Bacillota</taxon>
        <taxon>Bacilli</taxon>
        <taxon>Bacillales</taxon>
        <taxon>Bacillaceae</taxon>
        <taxon>Bacillus</taxon>
        <taxon>Bacillus cereus group</taxon>
    </lineage>
</organism>
<name>A0A4R4BBB7_BACTU</name>
<evidence type="ECO:0000313" key="2">
    <source>
        <dbReference type="Proteomes" id="UP000295285"/>
    </source>
</evidence>
<accession>A0A4R4BBB7</accession>
<dbReference type="EMBL" id="SMDG01000015">
    <property type="protein sequence ID" value="TCW51538.1"/>
    <property type="molecule type" value="Genomic_DNA"/>
</dbReference>
<dbReference type="Proteomes" id="UP000295285">
    <property type="component" value="Unassembled WGS sequence"/>
</dbReference>
<dbReference type="AlphaFoldDB" id="A0A4R4BBB7"/>
<sequence length="71" mass="8511">MNRKTRQNYIFNNLLITIYNYNRKTFSISIFNYKDITTLIDSLFLYTSTFLLPSHFSKLPNLFSYNLPSKT</sequence>
<gene>
    <name evidence="1" type="ORF">EC910_11524</name>
</gene>
<protein>
    <submittedName>
        <fullName evidence="1">Uncharacterized protein</fullName>
    </submittedName>
</protein>
<evidence type="ECO:0000313" key="1">
    <source>
        <dbReference type="EMBL" id="TCW51538.1"/>
    </source>
</evidence>